<proteinExistence type="predicted"/>
<dbReference type="AlphaFoldDB" id="A0A6H1WSZ7"/>
<dbReference type="SUPFAM" id="SSF103039">
    <property type="entry name" value="CheC-like"/>
    <property type="match status" value="1"/>
</dbReference>
<organism evidence="2 3">
    <name type="scientific">Thermosulfurimonas marina</name>
    <dbReference type="NCBI Taxonomy" id="2047767"/>
    <lineage>
        <taxon>Bacteria</taxon>
        <taxon>Pseudomonadati</taxon>
        <taxon>Thermodesulfobacteriota</taxon>
        <taxon>Thermodesulfobacteria</taxon>
        <taxon>Thermodesulfobacteriales</taxon>
        <taxon>Thermodesulfobacteriaceae</taxon>
        <taxon>Thermosulfurimonas</taxon>
    </lineage>
</organism>
<gene>
    <name evidence="2" type="ORF">FVE67_05665</name>
</gene>
<dbReference type="EMBL" id="CP042909">
    <property type="protein sequence ID" value="QJA06323.1"/>
    <property type="molecule type" value="Genomic_DNA"/>
</dbReference>
<evidence type="ECO:0000256" key="1">
    <source>
        <dbReference type="ARBA" id="ARBA00022500"/>
    </source>
</evidence>
<dbReference type="Gene3D" id="3.40.1550.10">
    <property type="entry name" value="CheC-like"/>
    <property type="match status" value="1"/>
</dbReference>
<dbReference type="RefSeq" id="WP_168719672.1">
    <property type="nucleotide sequence ID" value="NZ_CP042909.1"/>
</dbReference>
<evidence type="ECO:0000313" key="2">
    <source>
        <dbReference type="EMBL" id="QJA06323.1"/>
    </source>
</evidence>
<accession>A0A6H1WSZ7</accession>
<reference evidence="2 3" key="1">
    <citation type="submission" date="2019-08" db="EMBL/GenBank/DDBJ databases">
        <title>Complete genome sequence of Thermosulfurimonas marina SU872T, an anaerobic thermophilic chemolithoautotrophic bacterium isolated from a shallow marine hydrothermal vent.</title>
        <authorList>
            <person name="Allioux M."/>
            <person name="Jebbar M."/>
            <person name="Slobodkina G."/>
            <person name="Slobodkin A."/>
            <person name="Moalic Y."/>
            <person name="Frolova A."/>
            <person name="Shao Z."/>
            <person name="Alain K."/>
        </authorList>
    </citation>
    <scope>NUCLEOTIDE SEQUENCE [LARGE SCALE GENOMIC DNA]</scope>
    <source>
        <strain evidence="2 3">SU872</strain>
    </source>
</reference>
<dbReference type="InterPro" id="IPR028976">
    <property type="entry name" value="CheC-like_sf"/>
</dbReference>
<dbReference type="KEGG" id="tmai:FVE67_05665"/>
<name>A0A6H1WSZ7_9BACT</name>
<evidence type="ECO:0000313" key="3">
    <source>
        <dbReference type="Proteomes" id="UP000501253"/>
    </source>
</evidence>
<dbReference type="InterPro" id="IPR024513">
    <property type="entry name" value="DUF3334"/>
</dbReference>
<protein>
    <submittedName>
        <fullName evidence="2">DUF3334 family protein</fullName>
    </submittedName>
</protein>
<keyword evidence="3" id="KW-1185">Reference proteome</keyword>
<dbReference type="GO" id="GO:0006935">
    <property type="term" value="P:chemotaxis"/>
    <property type="evidence" value="ECO:0007669"/>
    <property type="project" value="UniProtKB-KW"/>
</dbReference>
<dbReference type="Proteomes" id="UP000501253">
    <property type="component" value="Chromosome"/>
</dbReference>
<sequence length="197" mass="22102">MAERRLGTVNQMAKLICEAVKEVLEASTGSSIRYAPTIQRIPLVSLKPDLGAFVEFTGDYNGLFCMNFSGEAALELYRRAMTFMGLPEEELARDYTSEEVVNFVGEIVNQIVGGMRRRVEAQFGLAARNSQPRAIAINQTITLLLSTLIEKPQCRRLSFRTEGNAPFYVEFGLEQTEFIPLEHPEEVDVDDLLAQFS</sequence>
<keyword evidence="1" id="KW-0145">Chemotaxis</keyword>
<dbReference type="Pfam" id="PF11813">
    <property type="entry name" value="DUF3334"/>
    <property type="match status" value="1"/>
</dbReference>